<evidence type="ECO:0000256" key="1">
    <source>
        <dbReference type="SAM" id="MobiDB-lite"/>
    </source>
</evidence>
<accession>A0ABW1BAH2</accession>
<dbReference type="Proteomes" id="UP001596112">
    <property type="component" value="Unassembled WGS sequence"/>
</dbReference>
<feature type="region of interest" description="Disordered" evidence="1">
    <location>
        <begin position="36"/>
        <end position="87"/>
    </location>
</feature>
<proteinExistence type="predicted"/>
<sequence>METFLTLIVIIAMIAFGALLIQRLNSQHGDRIAAFHYGHSRTPAAGPPPSAPRKGSDRTGATGRGRRHVAGHGRLRHRLRRRTREGL</sequence>
<dbReference type="EMBL" id="JBHSNZ010000014">
    <property type="protein sequence ID" value="MFC5809977.1"/>
    <property type="molecule type" value="Genomic_DNA"/>
</dbReference>
<keyword evidence="3" id="KW-1185">Reference proteome</keyword>
<evidence type="ECO:0000313" key="3">
    <source>
        <dbReference type="Proteomes" id="UP001596112"/>
    </source>
</evidence>
<evidence type="ECO:0000313" key="2">
    <source>
        <dbReference type="EMBL" id="MFC5809977.1"/>
    </source>
</evidence>
<comment type="caution">
    <text evidence="2">The sequence shown here is derived from an EMBL/GenBank/DDBJ whole genome shotgun (WGS) entry which is preliminary data.</text>
</comment>
<gene>
    <name evidence="2" type="ORF">ACFQGO_21130</name>
</gene>
<protein>
    <submittedName>
        <fullName evidence="2">Uncharacterized protein</fullName>
    </submittedName>
</protein>
<dbReference type="RefSeq" id="WP_272168447.1">
    <property type="nucleotide sequence ID" value="NZ_JAQOSL010000003.1"/>
</dbReference>
<name>A0ABW1BAH2_9ACTN</name>
<feature type="compositionally biased region" description="Basic residues" evidence="1">
    <location>
        <begin position="64"/>
        <end position="87"/>
    </location>
</feature>
<reference evidence="3" key="1">
    <citation type="journal article" date="2019" name="Int. J. Syst. Evol. Microbiol.">
        <title>The Global Catalogue of Microorganisms (GCM) 10K type strain sequencing project: providing services to taxonomists for standard genome sequencing and annotation.</title>
        <authorList>
            <consortium name="The Broad Institute Genomics Platform"/>
            <consortium name="The Broad Institute Genome Sequencing Center for Infectious Disease"/>
            <person name="Wu L."/>
            <person name="Ma J."/>
        </authorList>
    </citation>
    <scope>NUCLEOTIDE SEQUENCE [LARGE SCALE GENOMIC DNA]</scope>
    <source>
        <strain evidence="3">JCM 9918</strain>
    </source>
</reference>
<organism evidence="2 3">
    <name type="scientific">Streptomyces heilongjiangensis</name>
    <dbReference type="NCBI Taxonomy" id="945052"/>
    <lineage>
        <taxon>Bacteria</taxon>
        <taxon>Bacillati</taxon>
        <taxon>Actinomycetota</taxon>
        <taxon>Actinomycetes</taxon>
        <taxon>Kitasatosporales</taxon>
        <taxon>Streptomycetaceae</taxon>
        <taxon>Streptomyces</taxon>
    </lineage>
</organism>